<feature type="domain" description="Peptidase S33 tripeptidyl aminopeptidase-like C-terminal" evidence="2">
    <location>
        <begin position="185"/>
        <end position="260"/>
    </location>
</feature>
<proteinExistence type="predicted"/>
<dbReference type="RefSeq" id="WP_119770271.1">
    <property type="nucleotide sequence ID" value="NZ_QYUO01000002.1"/>
</dbReference>
<dbReference type="Pfam" id="PF00561">
    <property type="entry name" value="Abhydrolase_1"/>
    <property type="match status" value="1"/>
</dbReference>
<dbReference type="InterPro" id="IPR013595">
    <property type="entry name" value="Pept_S33_TAP-like_C"/>
</dbReference>
<comment type="caution">
    <text evidence="3">The sequence shown here is derived from an EMBL/GenBank/DDBJ whole genome shotgun (WGS) entry which is preliminary data.</text>
</comment>
<evidence type="ECO:0000313" key="4">
    <source>
        <dbReference type="Proteomes" id="UP000265955"/>
    </source>
</evidence>
<keyword evidence="4" id="KW-1185">Reference proteome</keyword>
<reference evidence="4" key="1">
    <citation type="submission" date="2018-09" db="EMBL/GenBank/DDBJ databases">
        <authorList>
            <person name="Zhu H."/>
        </authorList>
    </citation>
    <scope>NUCLEOTIDE SEQUENCE [LARGE SCALE GENOMIC DNA]</scope>
    <source>
        <strain evidence="4">K1R23-30</strain>
    </source>
</reference>
<dbReference type="GO" id="GO:0042952">
    <property type="term" value="P:beta-ketoadipate pathway"/>
    <property type="evidence" value="ECO:0007669"/>
    <property type="project" value="InterPro"/>
</dbReference>
<keyword evidence="3" id="KW-0378">Hydrolase</keyword>
<dbReference type="Proteomes" id="UP000265955">
    <property type="component" value="Unassembled WGS sequence"/>
</dbReference>
<dbReference type="PANTHER" id="PTHR43433">
    <property type="entry name" value="HYDROLASE, ALPHA/BETA FOLD FAMILY PROTEIN"/>
    <property type="match status" value="1"/>
</dbReference>
<dbReference type="Gene3D" id="3.40.50.1820">
    <property type="entry name" value="alpha/beta hydrolase"/>
    <property type="match status" value="1"/>
</dbReference>
<dbReference type="InterPro" id="IPR050471">
    <property type="entry name" value="AB_hydrolase"/>
</dbReference>
<protein>
    <submittedName>
        <fullName evidence="3">3-oxoadipate enol-lactonase</fullName>
        <ecNumber evidence="3">3.1.1.24</ecNumber>
    </submittedName>
</protein>
<dbReference type="InterPro" id="IPR029058">
    <property type="entry name" value="AB_hydrolase_fold"/>
</dbReference>
<dbReference type="InterPro" id="IPR000073">
    <property type="entry name" value="AB_hydrolase_1"/>
</dbReference>
<dbReference type="EMBL" id="QYUO01000002">
    <property type="protein sequence ID" value="RJF95120.1"/>
    <property type="molecule type" value="Genomic_DNA"/>
</dbReference>
<name>A0A3A3G4K3_9BURK</name>
<dbReference type="AlphaFoldDB" id="A0A3A3G4K3"/>
<dbReference type="SUPFAM" id="SSF53474">
    <property type="entry name" value="alpha/beta-Hydrolases"/>
    <property type="match status" value="1"/>
</dbReference>
<dbReference type="Pfam" id="PF08386">
    <property type="entry name" value="Abhydrolase_4"/>
    <property type="match status" value="1"/>
</dbReference>
<organism evidence="3 4">
    <name type="scientific">Noviherbaspirillum saxi</name>
    <dbReference type="NCBI Taxonomy" id="2320863"/>
    <lineage>
        <taxon>Bacteria</taxon>
        <taxon>Pseudomonadati</taxon>
        <taxon>Pseudomonadota</taxon>
        <taxon>Betaproteobacteria</taxon>
        <taxon>Burkholderiales</taxon>
        <taxon>Oxalobacteraceae</taxon>
        <taxon>Noviherbaspirillum</taxon>
    </lineage>
</organism>
<dbReference type="PANTHER" id="PTHR43433:SF5">
    <property type="entry name" value="AB HYDROLASE-1 DOMAIN-CONTAINING PROTEIN"/>
    <property type="match status" value="1"/>
</dbReference>
<dbReference type="NCBIfam" id="TIGR02427">
    <property type="entry name" value="protocat_pcaD"/>
    <property type="match status" value="1"/>
</dbReference>
<evidence type="ECO:0000313" key="3">
    <source>
        <dbReference type="EMBL" id="RJF95120.1"/>
    </source>
</evidence>
<evidence type="ECO:0000259" key="2">
    <source>
        <dbReference type="Pfam" id="PF08386"/>
    </source>
</evidence>
<dbReference type="InterPro" id="IPR026968">
    <property type="entry name" value="PcaD/CatD"/>
</dbReference>
<dbReference type="EC" id="3.1.1.24" evidence="3"/>
<dbReference type="GO" id="GO:0047570">
    <property type="term" value="F:3-oxoadipate enol-lactonase activity"/>
    <property type="evidence" value="ECO:0007669"/>
    <property type="project" value="UniProtKB-EC"/>
</dbReference>
<evidence type="ECO:0000259" key="1">
    <source>
        <dbReference type="Pfam" id="PF00561"/>
    </source>
</evidence>
<dbReference type="PRINTS" id="PR00111">
    <property type="entry name" value="ABHYDROLASE"/>
</dbReference>
<accession>A0A3A3G4K3</accession>
<dbReference type="OrthoDB" id="9793083at2"/>
<feature type="domain" description="AB hydrolase-1" evidence="1">
    <location>
        <begin position="22"/>
        <end position="135"/>
    </location>
</feature>
<sequence>MPTIRVNDIDLHYRLDGPQAAPVLVFINSIATDLTVWDAVVPALQNSFGVLRYDARGQGKSTVTDGPYSIDMLGNDLLSLLDSLSLRRVHLCGLSLGAMVGMRLATKHPERIDKLVLCNTAAQIGPPESWDARAEAVRGKGMSAIRTAVLERWLSPEFVAQNKEGTERVLNMAHSSPVNGYIGSCAAIRDMDQRESIKSITAPTIVVAGTADAATPPADARYIANAIPRAIYTELPGGHLSNVEQPTRLGNAVRSFLLNSSATSSL</sequence>
<gene>
    <name evidence="3" type="primary">pcaD</name>
    <name evidence="3" type="ORF">D3871_16795</name>
</gene>